<feature type="region of interest" description="Disordered" evidence="1">
    <location>
        <begin position="214"/>
        <end position="254"/>
    </location>
</feature>
<dbReference type="EMBL" id="AMZH03007361">
    <property type="protein sequence ID" value="RRT61514.1"/>
    <property type="molecule type" value="Genomic_DNA"/>
</dbReference>
<evidence type="ECO:0000256" key="1">
    <source>
        <dbReference type="SAM" id="MobiDB-lite"/>
    </source>
</evidence>
<evidence type="ECO:0000313" key="3">
    <source>
        <dbReference type="Proteomes" id="UP000287651"/>
    </source>
</evidence>
<name>A0A426ZC24_ENSVE</name>
<proteinExistence type="predicted"/>
<sequence>MGRFKRNGIRFLVPQNYPPYDWDIARRSHMELRLKDAVTCNSLYSGCCRSSVPSNLIALVAYPVVVRFHHARRPCGRSYDRWGIGLTCARSVARPLAPPYLRPTSFPCWVDHVGGPVVRRRDDVAARSLCVISFSTPREDILEVPDEGAEDEVLCLAAGAWELECRKSCSDRAGARELECRRSSGIGMSPELIRPSRSSGIEMSRELIRPSRSSGIGMSRELIRPSRSSGTGMSQELFRPSRSPGIGMSQELGN</sequence>
<reference evidence="2 3" key="1">
    <citation type="journal article" date="2014" name="Agronomy (Basel)">
        <title>A Draft Genome Sequence for Ensete ventricosum, the Drought-Tolerant Tree Against Hunger.</title>
        <authorList>
            <person name="Harrison J."/>
            <person name="Moore K.A."/>
            <person name="Paszkiewicz K."/>
            <person name="Jones T."/>
            <person name="Grant M."/>
            <person name="Ambacheew D."/>
            <person name="Muzemil S."/>
            <person name="Studholme D.J."/>
        </authorList>
    </citation>
    <scope>NUCLEOTIDE SEQUENCE [LARGE SCALE GENOMIC DNA]</scope>
</reference>
<dbReference type="AlphaFoldDB" id="A0A426ZC24"/>
<gene>
    <name evidence="2" type="ORF">B296_00012817</name>
</gene>
<comment type="caution">
    <text evidence="2">The sequence shown here is derived from an EMBL/GenBank/DDBJ whole genome shotgun (WGS) entry which is preliminary data.</text>
</comment>
<protein>
    <submittedName>
        <fullName evidence="2">Uncharacterized protein</fullName>
    </submittedName>
</protein>
<dbReference type="Proteomes" id="UP000287651">
    <property type="component" value="Unassembled WGS sequence"/>
</dbReference>
<evidence type="ECO:0000313" key="2">
    <source>
        <dbReference type="EMBL" id="RRT61514.1"/>
    </source>
</evidence>
<accession>A0A426ZC24</accession>
<organism evidence="2 3">
    <name type="scientific">Ensete ventricosum</name>
    <name type="common">Abyssinian banana</name>
    <name type="synonym">Musa ensete</name>
    <dbReference type="NCBI Taxonomy" id="4639"/>
    <lineage>
        <taxon>Eukaryota</taxon>
        <taxon>Viridiplantae</taxon>
        <taxon>Streptophyta</taxon>
        <taxon>Embryophyta</taxon>
        <taxon>Tracheophyta</taxon>
        <taxon>Spermatophyta</taxon>
        <taxon>Magnoliopsida</taxon>
        <taxon>Liliopsida</taxon>
        <taxon>Zingiberales</taxon>
        <taxon>Musaceae</taxon>
        <taxon>Ensete</taxon>
    </lineage>
</organism>